<dbReference type="PANTHER" id="PTHR47331:SF1">
    <property type="entry name" value="GAG-LIKE PROTEIN"/>
    <property type="match status" value="1"/>
</dbReference>
<comment type="caution">
    <text evidence="1">The sequence shown here is derived from an EMBL/GenBank/DDBJ whole genome shotgun (WGS) entry which is preliminary data.</text>
</comment>
<gene>
    <name evidence="1" type="ORF">AWC38_SpisGene14197</name>
</gene>
<dbReference type="PANTHER" id="PTHR47331">
    <property type="entry name" value="PHD-TYPE DOMAIN-CONTAINING PROTEIN"/>
    <property type="match status" value="1"/>
</dbReference>
<evidence type="ECO:0008006" key="3">
    <source>
        <dbReference type="Google" id="ProtNLM"/>
    </source>
</evidence>
<sequence length="450" mass="51042">MNVHGGEIDDVELDLKKERTSDPVRTRRVNTNDREDVTVEVMYQARRILRGYLARDIAGAGVNAKSSVHVEVINDTTGFFATPQEETLETLTEATKSVNGNNNLRRINETQGRDVSDAHDVCEVRKSNKPDSQLQALRGPLGWAMTATIHGSQKHRDISVSFITCDQNLHDQVEKLWKVQGFGTRSTLRTETEGDADCKRRGLILSREDMRAVDIRNKTTRLSDEDHYETFFCGEEMMFSLEKKYRATVEDCITRRYARSLSDEEASKSGLRTWDVPRFALTSSKKPNKVRVVLNGAAEHRETSLNKNLLQGPNYTNNIVGVLLRFCEENAALVWDIESMFHQVKVRPKDQESLRFLWWREGIDETPRGYAMTVHIFGVADSPCSVNFALLRSADDSEGSFDPVTIGTLRHKFYVDDLLKSVPTSESAIALMESSIKFCAKDGFILTRFF</sequence>
<dbReference type="EMBL" id="LSMT01000282">
    <property type="protein sequence ID" value="PFX21318.1"/>
    <property type="molecule type" value="Genomic_DNA"/>
</dbReference>
<evidence type="ECO:0000313" key="1">
    <source>
        <dbReference type="EMBL" id="PFX21318.1"/>
    </source>
</evidence>
<keyword evidence="2" id="KW-1185">Reference proteome</keyword>
<dbReference type="InterPro" id="IPR043502">
    <property type="entry name" value="DNA/RNA_pol_sf"/>
</dbReference>
<evidence type="ECO:0000313" key="2">
    <source>
        <dbReference type="Proteomes" id="UP000225706"/>
    </source>
</evidence>
<proteinExistence type="predicted"/>
<dbReference type="Proteomes" id="UP000225706">
    <property type="component" value="Unassembled WGS sequence"/>
</dbReference>
<reference evidence="2" key="1">
    <citation type="journal article" date="2017" name="bioRxiv">
        <title>Comparative analysis of the genomes of Stylophora pistillata and Acropora digitifera provides evidence for extensive differences between species of corals.</title>
        <authorList>
            <person name="Voolstra C.R."/>
            <person name="Li Y."/>
            <person name="Liew Y.J."/>
            <person name="Baumgarten S."/>
            <person name="Zoccola D."/>
            <person name="Flot J.-F."/>
            <person name="Tambutte S."/>
            <person name="Allemand D."/>
            <person name="Aranda M."/>
        </authorList>
    </citation>
    <scope>NUCLEOTIDE SEQUENCE [LARGE SCALE GENOMIC DNA]</scope>
</reference>
<organism evidence="1 2">
    <name type="scientific">Stylophora pistillata</name>
    <name type="common">Smooth cauliflower coral</name>
    <dbReference type="NCBI Taxonomy" id="50429"/>
    <lineage>
        <taxon>Eukaryota</taxon>
        <taxon>Metazoa</taxon>
        <taxon>Cnidaria</taxon>
        <taxon>Anthozoa</taxon>
        <taxon>Hexacorallia</taxon>
        <taxon>Scleractinia</taxon>
        <taxon>Astrocoeniina</taxon>
        <taxon>Pocilloporidae</taxon>
        <taxon>Stylophora</taxon>
    </lineage>
</organism>
<dbReference type="SUPFAM" id="SSF56672">
    <property type="entry name" value="DNA/RNA polymerases"/>
    <property type="match status" value="1"/>
</dbReference>
<protein>
    <recommendedName>
        <fullName evidence="3">Reverse transcriptase domain-containing protein</fullName>
    </recommendedName>
</protein>
<name>A0A2B4RYB0_STYPI</name>
<dbReference type="STRING" id="50429.A0A2B4RYB0"/>
<accession>A0A2B4RYB0</accession>
<dbReference type="AlphaFoldDB" id="A0A2B4RYB0"/>
<dbReference type="OrthoDB" id="10051210at2759"/>